<dbReference type="PROSITE" id="PS50893">
    <property type="entry name" value="ABC_TRANSPORTER_2"/>
    <property type="match status" value="1"/>
</dbReference>
<evidence type="ECO:0000256" key="1">
    <source>
        <dbReference type="ARBA" id="ARBA00022448"/>
    </source>
</evidence>
<keyword evidence="1" id="KW-0813">Transport</keyword>
<dbReference type="Pfam" id="PF00005">
    <property type="entry name" value="ABC_tran"/>
    <property type="match status" value="1"/>
</dbReference>
<keyword evidence="7" id="KW-1185">Reference proteome</keyword>
<dbReference type="PANTHER" id="PTHR42734">
    <property type="entry name" value="METAL TRANSPORT SYSTEM ATP-BINDING PROTEIN TM_0124-RELATED"/>
    <property type="match status" value="1"/>
</dbReference>
<accession>A0A2A9D2C7</accession>
<dbReference type="InterPro" id="IPR003439">
    <property type="entry name" value="ABC_transporter-like_ATP-bd"/>
</dbReference>
<feature type="compositionally biased region" description="Basic and acidic residues" evidence="4">
    <location>
        <begin position="228"/>
        <end position="244"/>
    </location>
</feature>
<dbReference type="PROSITE" id="PS00211">
    <property type="entry name" value="ABC_TRANSPORTER_1"/>
    <property type="match status" value="1"/>
</dbReference>
<evidence type="ECO:0000256" key="3">
    <source>
        <dbReference type="ARBA" id="ARBA00022840"/>
    </source>
</evidence>
<organism evidence="6 7">
    <name type="scientific">Serinibacter salmoneus</name>
    <dbReference type="NCBI Taxonomy" id="556530"/>
    <lineage>
        <taxon>Bacteria</taxon>
        <taxon>Bacillati</taxon>
        <taxon>Actinomycetota</taxon>
        <taxon>Actinomycetes</taxon>
        <taxon>Micrococcales</taxon>
        <taxon>Beutenbergiaceae</taxon>
        <taxon>Serinibacter</taxon>
    </lineage>
</organism>
<keyword evidence="2" id="KW-0547">Nucleotide-binding</keyword>
<proteinExistence type="predicted"/>
<feature type="compositionally biased region" description="Low complexity" evidence="4">
    <location>
        <begin position="245"/>
        <end position="259"/>
    </location>
</feature>
<dbReference type="SMART" id="SM00382">
    <property type="entry name" value="AAA"/>
    <property type="match status" value="1"/>
</dbReference>
<dbReference type="InterPro" id="IPR017871">
    <property type="entry name" value="ABC_transporter-like_CS"/>
</dbReference>
<reference evidence="6 7" key="1">
    <citation type="submission" date="2017-10" db="EMBL/GenBank/DDBJ databases">
        <title>Sequencing the genomes of 1000 actinobacteria strains.</title>
        <authorList>
            <person name="Klenk H.-P."/>
        </authorList>
    </citation>
    <scope>NUCLEOTIDE SEQUENCE [LARGE SCALE GENOMIC DNA]</scope>
    <source>
        <strain evidence="6 7">DSM 21801</strain>
    </source>
</reference>
<dbReference type="RefSeq" id="WP_245866882.1">
    <property type="nucleotide sequence ID" value="NZ_PDJD01000001.1"/>
</dbReference>
<dbReference type="CDD" id="cd03235">
    <property type="entry name" value="ABC_Metallic_Cations"/>
    <property type="match status" value="1"/>
</dbReference>
<dbReference type="EMBL" id="PDJD01000001">
    <property type="protein sequence ID" value="PFG20010.1"/>
    <property type="molecule type" value="Genomic_DNA"/>
</dbReference>
<evidence type="ECO:0000256" key="2">
    <source>
        <dbReference type="ARBA" id="ARBA00022741"/>
    </source>
</evidence>
<evidence type="ECO:0000259" key="5">
    <source>
        <dbReference type="PROSITE" id="PS50893"/>
    </source>
</evidence>
<dbReference type="GO" id="GO:0005524">
    <property type="term" value="F:ATP binding"/>
    <property type="evidence" value="ECO:0007669"/>
    <property type="project" value="UniProtKB-KW"/>
</dbReference>
<dbReference type="InterPro" id="IPR050153">
    <property type="entry name" value="Metal_Ion_Import_ABC"/>
</dbReference>
<feature type="domain" description="ABC transporter" evidence="5">
    <location>
        <begin position="5"/>
        <end position="239"/>
    </location>
</feature>
<dbReference type="AlphaFoldDB" id="A0A2A9D2C7"/>
<gene>
    <name evidence="6" type="ORF">ATL40_1593</name>
</gene>
<dbReference type="Gene3D" id="3.40.50.300">
    <property type="entry name" value="P-loop containing nucleotide triphosphate hydrolases"/>
    <property type="match status" value="1"/>
</dbReference>
<name>A0A2A9D2C7_9MICO</name>
<protein>
    <submittedName>
        <fullName evidence="6">Zinc transport system ATP-binding protein</fullName>
    </submittedName>
</protein>
<dbReference type="GO" id="GO:0016887">
    <property type="term" value="F:ATP hydrolysis activity"/>
    <property type="evidence" value="ECO:0007669"/>
    <property type="project" value="InterPro"/>
</dbReference>
<evidence type="ECO:0000313" key="7">
    <source>
        <dbReference type="Proteomes" id="UP000224915"/>
    </source>
</evidence>
<evidence type="ECO:0000256" key="4">
    <source>
        <dbReference type="SAM" id="MobiDB-lite"/>
    </source>
</evidence>
<sequence length="259" mass="27429">MILPLHVEHLDVTLGGSRILRDVSVRVASGECVALLGANGSGKSTLVRAALGVVPASAGQVHLFGTPVARRRSVPWERVGYVPQRSTAVAGVPATVREVVTSGLLSARRIAPPRDARARVLAALERVGMAAHLRRPIAQLSGGQQQRVLIARALVREPEFLVLDEPLAGVDTDSQATFASTLRRLRRDGLTVLVVLHESGPLAPLLTRAVVLRHGAVVHDGPPPHPAPGHDEADHDHQHDHAEPDLAPAALALNPENLA</sequence>
<dbReference type="SUPFAM" id="SSF52540">
    <property type="entry name" value="P-loop containing nucleoside triphosphate hydrolases"/>
    <property type="match status" value="1"/>
</dbReference>
<dbReference type="InterPro" id="IPR003593">
    <property type="entry name" value="AAA+_ATPase"/>
</dbReference>
<dbReference type="InterPro" id="IPR027417">
    <property type="entry name" value="P-loop_NTPase"/>
</dbReference>
<dbReference type="Proteomes" id="UP000224915">
    <property type="component" value="Unassembled WGS sequence"/>
</dbReference>
<comment type="caution">
    <text evidence="6">The sequence shown here is derived from an EMBL/GenBank/DDBJ whole genome shotgun (WGS) entry which is preliminary data.</text>
</comment>
<keyword evidence="3 6" id="KW-0067">ATP-binding</keyword>
<feature type="region of interest" description="Disordered" evidence="4">
    <location>
        <begin position="217"/>
        <end position="259"/>
    </location>
</feature>
<evidence type="ECO:0000313" key="6">
    <source>
        <dbReference type="EMBL" id="PFG20010.1"/>
    </source>
</evidence>